<name>A0A3B3S7T2_9TELE</name>
<evidence type="ECO:0000313" key="2">
    <source>
        <dbReference type="Ensembl" id="ENSPKIP00000026844.1"/>
    </source>
</evidence>
<keyword evidence="1" id="KW-0175">Coiled coil</keyword>
<reference evidence="2" key="2">
    <citation type="submission" date="2025-09" db="UniProtKB">
        <authorList>
            <consortium name="Ensembl"/>
        </authorList>
    </citation>
    <scope>IDENTIFICATION</scope>
</reference>
<dbReference type="GeneTree" id="ENSGT00390000010564"/>
<proteinExistence type="predicted"/>
<dbReference type="InterPro" id="IPR027875">
    <property type="entry name" value="DUF4547"/>
</dbReference>
<sequence>MATDGPSLESLSATLSRVELKFESINIQFEELDETAARLSDRLEKHRNTLDQQVHEDQVWVSLLEDQLSTLETNLFVTYAMDTLRRCHSVVLGKLPDLAPSLPTVASVLHRKARNRQVRLAWESALQDLGLSSTDITALCTLFVMHGCRAEYFGPAQRQHYVGKVEVLIRRVVTNPALRDGLLRAVQVVEVGSAGTVMSEALEQ</sequence>
<dbReference type="PANTHER" id="PTHR35979">
    <property type="entry name" value="SINGLE-PASS MEMBRANE AND COILED-COIL DOMAIN-CONTAINING PROTEIN 1"/>
    <property type="match status" value="1"/>
</dbReference>
<dbReference type="Pfam" id="PF15080">
    <property type="entry name" value="DUF4547"/>
    <property type="match status" value="1"/>
</dbReference>
<organism evidence="2 3">
    <name type="scientific">Paramormyrops kingsleyae</name>
    <dbReference type="NCBI Taxonomy" id="1676925"/>
    <lineage>
        <taxon>Eukaryota</taxon>
        <taxon>Metazoa</taxon>
        <taxon>Chordata</taxon>
        <taxon>Craniata</taxon>
        <taxon>Vertebrata</taxon>
        <taxon>Euteleostomi</taxon>
        <taxon>Actinopterygii</taxon>
        <taxon>Neopterygii</taxon>
        <taxon>Teleostei</taxon>
        <taxon>Osteoglossocephala</taxon>
        <taxon>Osteoglossomorpha</taxon>
        <taxon>Osteoglossiformes</taxon>
        <taxon>Mormyridae</taxon>
        <taxon>Paramormyrops</taxon>
    </lineage>
</organism>
<feature type="coiled-coil region" evidence="1">
    <location>
        <begin position="29"/>
        <end position="56"/>
    </location>
</feature>
<dbReference type="OrthoDB" id="9882837at2759"/>
<evidence type="ECO:0000256" key="1">
    <source>
        <dbReference type="SAM" id="Coils"/>
    </source>
</evidence>
<reference evidence="2" key="1">
    <citation type="submission" date="2025-08" db="UniProtKB">
        <authorList>
            <consortium name="Ensembl"/>
        </authorList>
    </citation>
    <scope>IDENTIFICATION</scope>
</reference>
<evidence type="ECO:0000313" key="3">
    <source>
        <dbReference type="Proteomes" id="UP000261540"/>
    </source>
</evidence>
<dbReference type="Ensembl" id="ENSPKIT00000007604.1">
    <property type="protein sequence ID" value="ENSPKIP00000026844.1"/>
    <property type="gene ID" value="ENSPKIG00000009158.1"/>
</dbReference>
<accession>A0A3B3S7T2</accession>
<dbReference type="Proteomes" id="UP000261540">
    <property type="component" value="Unplaced"/>
</dbReference>
<keyword evidence="3" id="KW-1185">Reference proteome</keyword>
<protein>
    <submittedName>
        <fullName evidence="2">Single-pass membrane protein with coiled-coil domains 1</fullName>
    </submittedName>
</protein>
<dbReference type="AlphaFoldDB" id="A0A3B3S7T2"/>
<dbReference type="PANTHER" id="PTHR35979:SF1">
    <property type="entry name" value="SINGLE-PASS MEMBRANE AND COILED-COIL DOMAIN-CONTAINING PROTEIN 1"/>
    <property type="match status" value="1"/>
</dbReference>
<dbReference type="STRING" id="1676925.ENSPKIP00000026844"/>